<proteinExistence type="predicted"/>
<reference evidence="2 3" key="1">
    <citation type="submission" date="2023-02" db="EMBL/GenBank/DDBJ databases">
        <title>LHISI_Scaffold_Assembly.</title>
        <authorList>
            <person name="Stuart O.P."/>
            <person name="Cleave R."/>
            <person name="Magrath M.J.L."/>
            <person name="Mikheyev A.S."/>
        </authorList>
    </citation>
    <scope>NUCLEOTIDE SEQUENCE [LARGE SCALE GENOMIC DNA]</scope>
    <source>
        <strain evidence="2">Daus_M_001</strain>
        <tissue evidence="2">Leg muscle</tissue>
    </source>
</reference>
<comment type="caution">
    <text evidence="2">The sequence shown here is derived from an EMBL/GenBank/DDBJ whole genome shotgun (WGS) entry which is preliminary data.</text>
</comment>
<dbReference type="PANTHER" id="PTHR31751:SF42">
    <property type="entry name" value="PROTEIN CBG10204"/>
    <property type="match status" value="1"/>
</dbReference>
<organism evidence="2 3">
    <name type="scientific">Dryococelus australis</name>
    <dbReference type="NCBI Taxonomy" id="614101"/>
    <lineage>
        <taxon>Eukaryota</taxon>
        <taxon>Metazoa</taxon>
        <taxon>Ecdysozoa</taxon>
        <taxon>Arthropoda</taxon>
        <taxon>Hexapoda</taxon>
        <taxon>Insecta</taxon>
        <taxon>Pterygota</taxon>
        <taxon>Neoptera</taxon>
        <taxon>Polyneoptera</taxon>
        <taxon>Phasmatodea</taxon>
        <taxon>Verophasmatodea</taxon>
        <taxon>Anareolatae</taxon>
        <taxon>Phasmatidae</taxon>
        <taxon>Eurycanthinae</taxon>
        <taxon>Dryococelus</taxon>
    </lineage>
</organism>
<name>A0ABQ9HT55_9NEOP</name>
<protein>
    <submittedName>
        <fullName evidence="2">Uncharacterized protein</fullName>
    </submittedName>
</protein>
<evidence type="ECO:0000313" key="3">
    <source>
        <dbReference type="Proteomes" id="UP001159363"/>
    </source>
</evidence>
<dbReference type="PANTHER" id="PTHR31751">
    <property type="entry name" value="SI:CH211-108C17.2-RELATED-RELATED"/>
    <property type="match status" value="1"/>
</dbReference>
<evidence type="ECO:0000256" key="1">
    <source>
        <dbReference type="SAM" id="MobiDB-lite"/>
    </source>
</evidence>
<feature type="region of interest" description="Disordered" evidence="1">
    <location>
        <begin position="1"/>
        <end position="24"/>
    </location>
</feature>
<sequence length="147" mass="16426">MFGTDRNISDTGSENVEGNEESEVGETERTMLCVKFICECGNESARYSQPVNGKQLQGNALIASELLLSGILFEPFLIRNKPVWLAGDGQYDSPGFSAKYFVYSLMDLDTGLVVDFELVQKGMIKDELERATCENIMEKFVNKENCN</sequence>
<feature type="non-terminal residue" evidence="2">
    <location>
        <position position="147"/>
    </location>
</feature>
<dbReference type="Proteomes" id="UP001159363">
    <property type="component" value="Chromosome X"/>
</dbReference>
<gene>
    <name evidence="2" type="ORF">PR048_013779</name>
</gene>
<dbReference type="EMBL" id="JARBHB010000004">
    <property type="protein sequence ID" value="KAJ8887563.1"/>
    <property type="molecule type" value="Genomic_DNA"/>
</dbReference>
<evidence type="ECO:0000313" key="2">
    <source>
        <dbReference type="EMBL" id="KAJ8887563.1"/>
    </source>
</evidence>
<accession>A0ABQ9HT55</accession>
<keyword evidence="3" id="KW-1185">Reference proteome</keyword>